<evidence type="ECO:0000313" key="4">
    <source>
        <dbReference type="Proteomes" id="UP000256970"/>
    </source>
</evidence>
<dbReference type="InterPro" id="IPR040521">
    <property type="entry name" value="KDZ"/>
</dbReference>
<evidence type="ECO:0008006" key="5">
    <source>
        <dbReference type="Google" id="ProtNLM"/>
    </source>
</evidence>
<evidence type="ECO:0000256" key="1">
    <source>
        <dbReference type="SAM" id="MobiDB-lite"/>
    </source>
</evidence>
<name>A0A383VHC4_TETOB</name>
<dbReference type="EMBL" id="FNXT01000409">
    <property type="protein sequence ID" value="SZX64333.1"/>
    <property type="molecule type" value="Genomic_DNA"/>
</dbReference>
<sequence length="971" mass="105236">MSFVTKAEQLLKYAQENQQQTRSKRQLQPVPPDPFTRTKPRRHRQDDDDIDVDLEELLGIGPLDAGDSEQSQRVQQLNRSWQDRRPANISSLQQYEAYQEADEQLKQLQSSVQLFQGRIASALQRHSCFSVPAGAAALNPDTCITVDSSRSVACHALGTHFWLPVPTVKCRCCNITWEVRPADIGCFGNTPVRPTHWFDKQLLTMYRQLALGAGLSTHAFAGASNAVCAVINADAAAQASAALPAGQDPVPSIIPKDLGWAFIEYIRAAEHAHNPHALVQAEADELGPAALCPACAGTPDPAGAAALAAGMLTPVPSAAHLFADGAAAAAAAACGLSARAVLEAGLLPAPGDDIIPIWSVGERPIISAAAFDAAVKPNRYASAGNSGGYDNVAPALGRFLDVAHNKLWSMKASGELSAPQSHRAELDADDSIELGEECHPRLSCARESSLFSGVSDVCGLAGGVCSHGQPLLGAFMAMPAPERFVYYDLALQELLQSARVNVMYLDTGCSYSRHTRANLLAPAPLHIRTPWWHARGHGVRCCLSYSGLYLPGACRRVGEMCEQLWALLKPLTSLTRYMAMPNYLDCIDDFFGFVAAARLADFVPFMVQQHRSTVRKLDECRKRYKDLVKQGRKQGLTELQLMRAAVDASSCSSVAAAAPVAQDAEATRLSWLVEYVRNEKQLRALKQLQSNATALSVALPGSQGRTLHARGQDTARQHKLAQQLGALMTKLQIAEPLEPTSDEYRAGLAFLRDEQLRSLQAEIEKLVSGLAVLRYERQQQGPASSITRSQKKQAQSTRKRVRQLVSVMHSWQLSDAPSSSAVEQLPAAWTDSEVTNLFKGEYPWRVGAGGSGGAVAAVLAERFRDVCAEEARTIEELVMQRFERQRARQYFLHISCICAEASEAQQEAAHVLAASATANVALGGLAGCTAAVTNELQQSAEQGALAVLLMRNAAKHQRWYEQATESFGRLT</sequence>
<proteinExistence type="predicted"/>
<feature type="region of interest" description="Disordered" evidence="1">
    <location>
        <begin position="14"/>
        <end position="49"/>
    </location>
</feature>
<organism evidence="2 4">
    <name type="scientific">Tetradesmus obliquus</name>
    <name type="common">Green alga</name>
    <name type="synonym">Acutodesmus obliquus</name>
    <dbReference type="NCBI Taxonomy" id="3088"/>
    <lineage>
        <taxon>Eukaryota</taxon>
        <taxon>Viridiplantae</taxon>
        <taxon>Chlorophyta</taxon>
        <taxon>core chlorophytes</taxon>
        <taxon>Chlorophyceae</taxon>
        <taxon>CS clade</taxon>
        <taxon>Sphaeropleales</taxon>
        <taxon>Scenedesmaceae</taxon>
        <taxon>Tetradesmus</taxon>
    </lineage>
</organism>
<dbReference type="EMBL" id="FNXT01000524">
    <property type="protein sequence ID" value="SZX65007.1"/>
    <property type="molecule type" value="Genomic_DNA"/>
</dbReference>
<protein>
    <recommendedName>
        <fullName evidence="5">CxC3 like cysteine cluster domain-containing protein</fullName>
    </recommendedName>
</protein>
<dbReference type="Pfam" id="PF18758">
    <property type="entry name" value="KDZ"/>
    <property type="match status" value="1"/>
</dbReference>
<accession>A0A383VHC4</accession>
<keyword evidence="4" id="KW-1185">Reference proteome</keyword>
<gene>
    <name evidence="2" type="ORF">BQ4739_LOCUS4846</name>
    <name evidence="3" type="ORF">BQ4739_LOCUS5477</name>
</gene>
<dbReference type="AlphaFoldDB" id="A0A383VHC4"/>
<reference evidence="2 4" key="1">
    <citation type="submission" date="2016-10" db="EMBL/GenBank/DDBJ databases">
        <authorList>
            <person name="Cai Z."/>
        </authorList>
    </citation>
    <scope>NUCLEOTIDE SEQUENCE [LARGE SCALE GENOMIC DNA]</scope>
</reference>
<evidence type="ECO:0000313" key="2">
    <source>
        <dbReference type="EMBL" id="SZX64333.1"/>
    </source>
</evidence>
<dbReference type="Proteomes" id="UP000256970">
    <property type="component" value="Unassembled WGS sequence"/>
</dbReference>
<evidence type="ECO:0000313" key="3">
    <source>
        <dbReference type="EMBL" id="SZX65007.1"/>
    </source>
</evidence>
<dbReference type="STRING" id="3088.A0A383VHC4"/>